<dbReference type="PANTHER" id="PTHR36924:SF1">
    <property type="entry name" value="ANTITOXIN HIGA-1"/>
    <property type="match status" value="1"/>
</dbReference>
<sequence>MLPQLAKIKGIHPGVILKRELERNNIKSSVLAMEINEHKQTISAIVNQKRGVNPELSIKLANYFHTEADYFMLLQASYEVNQKLDSISKHTPNLNNIRKVLFWDTTFDKIDWNKNKKAIIKRVLERGNE</sequence>
<dbReference type="Gene3D" id="1.10.260.40">
    <property type="entry name" value="lambda repressor-like DNA-binding domains"/>
    <property type="match status" value="1"/>
</dbReference>
<dbReference type="InterPro" id="IPR053830">
    <property type="entry name" value="DUF6922"/>
</dbReference>
<keyword evidence="1" id="KW-0238">DNA-binding</keyword>
<dbReference type="PROSITE" id="PS50943">
    <property type="entry name" value="HTH_CROC1"/>
    <property type="match status" value="1"/>
</dbReference>
<dbReference type="SMART" id="SM00530">
    <property type="entry name" value="HTH_XRE"/>
    <property type="match status" value="1"/>
</dbReference>
<dbReference type="PANTHER" id="PTHR36924">
    <property type="entry name" value="ANTITOXIN HIGA-1"/>
    <property type="match status" value="1"/>
</dbReference>
<proteinExistence type="predicted"/>
<dbReference type="RefSeq" id="WP_302883984.1">
    <property type="nucleotide sequence ID" value="NZ_JAUMIT010000003.1"/>
</dbReference>
<dbReference type="SUPFAM" id="SSF47413">
    <property type="entry name" value="lambda repressor-like DNA-binding domains"/>
    <property type="match status" value="1"/>
</dbReference>
<evidence type="ECO:0000313" key="3">
    <source>
        <dbReference type="EMBL" id="MDO3694734.1"/>
    </source>
</evidence>
<dbReference type="Pfam" id="PF01381">
    <property type="entry name" value="HTH_3"/>
    <property type="match status" value="1"/>
</dbReference>
<name>A0ABT8VS02_9FLAO</name>
<evidence type="ECO:0000259" key="2">
    <source>
        <dbReference type="PROSITE" id="PS50943"/>
    </source>
</evidence>
<dbReference type="Pfam" id="PF21956">
    <property type="entry name" value="DUF6922"/>
    <property type="match status" value="1"/>
</dbReference>
<dbReference type="CDD" id="cd00093">
    <property type="entry name" value="HTH_XRE"/>
    <property type="match status" value="1"/>
</dbReference>
<gene>
    <name evidence="3" type="ORF">QVZ41_07760</name>
</gene>
<keyword evidence="4" id="KW-1185">Reference proteome</keyword>
<comment type="caution">
    <text evidence="3">The sequence shown here is derived from an EMBL/GenBank/DDBJ whole genome shotgun (WGS) entry which is preliminary data.</text>
</comment>
<dbReference type="InterPro" id="IPR013430">
    <property type="entry name" value="Toxin_antidote_HigA"/>
</dbReference>
<dbReference type="Proteomes" id="UP001168642">
    <property type="component" value="Unassembled WGS sequence"/>
</dbReference>
<dbReference type="EMBL" id="JAUMIT010000003">
    <property type="protein sequence ID" value="MDO3694734.1"/>
    <property type="molecule type" value="Genomic_DNA"/>
</dbReference>
<feature type="domain" description="HTH cro/C1-type" evidence="2">
    <location>
        <begin position="17"/>
        <end position="71"/>
    </location>
</feature>
<evidence type="ECO:0000313" key="4">
    <source>
        <dbReference type="Proteomes" id="UP001168642"/>
    </source>
</evidence>
<evidence type="ECO:0000256" key="1">
    <source>
        <dbReference type="ARBA" id="ARBA00023125"/>
    </source>
</evidence>
<dbReference type="InterPro" id="IPR001387">
    <property type="entry name" value="Cro/C1-type_HTH"/>
</dbReference>
<dbReference type="InterPro" id="IPR010982">
    <property type="entry name" value="Lambda_DNA-bd_dom_sf"/>
</dbReference>
<organism evidence="3 4">
    <name type="scientific">Wenyingzhuangia gilva</name>
    <dbReference type="NCBI Taxonomy" id="3057677"/>
    <lineage>
        <taxon>Bacteria</taxon>
        <taxon>Pseudomonadati</taxon>
        <taxon>Bacteroidota</taxon>
        <taxon>Flavobacteriia</taxon>
        <taxon>Flavobacteriales</taxon>
        <taxon>Flavobacteriaceae</taxon>
        <taxon>Wenyingzhuangia</taxon>
    </lineage>
</organism>
<protein>
    <submittedName>
        <fullName evidence="3">HigA family addiction module antitoxin</fullName>
    </submittedName>
</protein>
<dbReference type="NCBIfam" id="TIGR02607">
    <property type="entry name" value="antidote_HigA"/>
    <property type="match status" value="1"/>
</dbReference>
<reference evidence="3" key="1">
    <citation type="submission" date="2023-07" db="EMBL/GenBank/DDBJ databases">
        <title>Wenyingzhuangia sp. chi5 genome sequencing and assembly.</title>
        <authorList>
            <person name="Park S."/>
        </authorList>
    </citation>
    <scope>NUCLEOTIDE SEQUENCE</scope>
    <source>
        <strain evidence="3">Chi5</strain>
    </source>
</reference>
<accession>A0ABT8VS02</accession>